<feature type="compositionally biased region" description="Polar residues" evidence="1">
    <location>
        <begin position="57"/>
        <end position="73"/>
    </location>
</feature>
<feature type="compositionally biased region" description="Polar residues" evidence="1">
    <location>
        <begin position="39"/>
        <end position="49"/>
    </location>
</feature>
<organism evidence="2 3">
    <name type="scientific">Teratosphaeria nubilosa</name>
    <dbReference type="NCBI Taxonomy" id="161662"/>
    <lineage>
        <taxon>Eukaryota</taxon>
        <taxon>Fungi</taxon>
        <taxon>Dikarya</taxon>
        <taxon>Ascomycota</taxon>
        <taxon>Pezizomycotina</taxon>
        <taxon>Dothideomycetes</taxon>
        <taxon>Dothideomycetidae</taxon>
        <taxon>Mycosphaerellales</taxon>
        <taxon>Teratosphaeriaceae</taxon>
        <taxon>Teratosphaeria</taxon>
    </lineage>
</organism>
<dbReference type="Proteomes" id="UP000799436">
    <property type="component" value="Unassembled WGS sequence"/>
</dbReference>
<gene>
    <name evidence="2" type="ORF">EJ03DRAFT_191928</name>
</gene>
<keyword evidence="3" id="KW-1185">Reference proteome</keyword>
<dbReference type="EMBL" id="ML995877">
    <property type="protein sequence ID" value="KAF2766138.1"/>
    <property type="molecule type" value="Genomic_DNA"/>
</dbReference>
<proteinExistence type="predicted"/>
<name>A0A6G1L143_9PEZI</name>
<evidence type="ECO:0000256" key="1">
    <source>
        <dbReference type="SAM" id="MobiDB-lite"/>
    </source>
</evidence>
<dbReference type="AlphaFoldDB" id="A0A6G1L143"/>
<sequence length="176" mass="19813">MDSVEDEHSSFSTFVPHVPYITTNISTCLTKQHKASCQASLQTPDSSPQGPAEPTKTRSASNSGIPDCTQSHPNRVILTRQIRRLHPRMHYTKPGHAPDAMWRWIWGAIGSARRGLSLAPISRSAETENHASFRPRGERCRRAGCRILRGLRWWCGYQRHDPCQNLRRGGQSGRSC</sequence>
<protein>
    <submittedName>
        <fullName evidence="2">Uncharacterized protein</fullName>
    </submittedName>
</protein>
<evidence type="ECO:0000313" key="2">
    <source>
        <dbReference type="EMBL" id="KAF2766138.1"/>
    </source>
</evidence>
<evidence type="ECO:0000313" key="3">
    <source>
        <dbReference type="Proteomes" id="UP000799436"/>
    </source>
</evidence>
<feature type="region of interest" description="Disordered" evidence="1">
    <location>
        <begin position="39"/>
        <end position="73"/>
    </location>
</feature>
<accession>A0A6G1L143</accession>
<reference evidence="2" key="1">
    <citation type="journal article" date="2020" name="Stud. Mycol.">
        <title>101 Dothideomycetes genomes: a test case for predicting lifestyles and emergence of pathogens.</title>
        <authorList>
            <person name="Haridas S."/>
            <person name="Albert R."/>
            <person name="Binder M."/>
            <person name="Bloem J."/>
            <person name="Labutti K."/>
            <person name="Salamov A."/>
            <person name="Andreopoulos B."/>
            <person name="Baker S."/>
            <person name="Barry K."/>
            <person name="Bills G."/>
            <person name="Bluhm B."/>
            <person name="Cannon C."/>
            <person name="Castanera R."/>
            <person name="Culley D."/>
            <person name="Daum C."/>
            <person name="Ezra D."/>
            <person name="Gonzalez J."/>
            <person name="Henrissat B."/>
            <person name="Kuo A."/>
            <person name="Liang C."/>
            <person name="Lipzen A."/>
            <person name="Lutzoni F."/>
            <person name="Magnuson J."/>
            <person name="Mondo S."/>
            <person name="Nolan M."/>
            <person name="Ohm R."/>
            <person name="Pangilinan J."/>
            <person name="Park H.-J."/>
            <person name="Ramirez L."/>
            <person name="Alfaro M."/>
            <person name="Sun H."/>
            <person name="Tritt A."/>
            <person name="Yoshinaga Y."/>
            <person name="Zwiers L.-H."/>
            <person name="Turgeon B."/>
            <person name="Goodwin S."/>
            <person name="Spatafora J."/>
            <person name="Crous P."/>
            <person name="Grigoriev I."/>
        </authorList>
    </citation>
    <scope>NUCLEOTIDE SEQUENCE</scope>
    <source>
        <strain evidence="2">CBS 116005</strain>
    </source>
</reference>